<dbReference type="InterPro" id="IPR029050">
    <property type="entry name" value="Immunoprotect_excell_Ig-like"/>
</dbReference>
<proteinExistence type="predicted"/>
<dbReference type="Proteomes" id="UP000625033">
    <property type="component" value="Unassembled WGS sequence"/>
</dbReference>
<dbReference type="EMBL" id="JADOTZ010000001">
    <property type="protein sequence ID" value="MBG6084427.1"/>
    <property type="molecule type" value="Genomic_DNA"/>
</dbReference>
<dbReference type="RefSeq" id="WP_196835739.1">
    <property type="nucleotide sequence ID" value="NZ_JADOTZ010000001.1"/>
</dbReference>
<evidence type="ECO:0000313" key="4">
    <source>
        <dbReference type="Proteomes" id="UP000625033"/>
    </source>
</evidence>
<evidence type="ECO:0000256" key="1">
    <source>
        <dbReference type="ARBA" id="ARBA00022729"/>
    </source>
</evidence>
<keyword evidence="1" id="KW-0732">Signal</keyword>
<feature type="transmembrane region" description="Helical" evidence="2">
    <location>
        <begin position="22"/>
        <end position="40"/>
    </location>
</feature>
<reference evidence="3" key="1">
    <citation type="submission" date="2020-11" db="EMBL/GenBank/DDBJ databases">
        <title>Sequencing the genomes of 1000 actinobacteria strains.</title>
        <authorList>
            <person name="Klenk H.-P."/>
        </authorList>
    </citation>
    <scope>NUCLEOTIDE SEQUENCE</scope>
    <source>
        <strain evidence="3">DSM 26152</strain>
    </source>
</reference>
<accession>A0A931D8L5</accession>
<evidence type="ECO:0008006" key="5">
    <source>
        <dbReference type="Google" id="ProtNLM"/>
    </source>
</evidence>
<protein>
    <recommendedName>
        <fullName evidence="5">DUF4352 domain-containing protein</fullName>
    </recommendedName>
</protein>
<keyword evidence="2" id="KW-0812">Transmembrane</keyword>
<keyword evidence="2" id="KW-1133">Transmembrane helix</keyword>
<dbReference type="AlphaFoldDB" id="A0A931D8L5"/>
<name>A0A931D8L5_9MICC</name>
<dbReference type="Gene3D" id="2.60.40.1240">
    <property type="match status" value="1"/>
</dbReference>
<sequence>MSQYTAPAPTPPAPVKSSAGKGLGIAALVIAIIALLLSAVPIINNAAAVLGFIALILGITSLVVAAKKNGGKGFGIASSIIAVVAIVVVFATQAFYTAALDEVERSFNESMEEAETGVRDADPAEVAAGASAAADGDTAEAATDQADVTQEALTPGATAAVGDYEVTVDAVNLDATEDVAAANEFNSPAEGQYVLTDLSVTYTGDEEGTPWLDLNLELVGSDARIYSTTTCVAVLENSAIDQPNLSAGGSSSYQACFDVPAEATEGAQVRVGSTFDFSGEDFKVWAAQ</sequence>
<evidence type="ECO:0000313" key="3">
    <source>
        <dbReference type="EMBL" id="MBG6084427.1"/>
    </source>
</evidence>
<comment type="caution">
    <text evidence="3">The sequence shown here is derived from an EMBL/GenBank/DDBJ whole genome shotgun (WGS) entry which is preliminary data.</text>
</comment>
<keyword evidence="4" id="KW-1185">Reference proteome</keyword>
<organism evidence="3 4">
    <name type="scientific">Zhihengliuella flava</name>
    <dbReference type="NCBI Taxonomy" id="1285193"/>
    <lineage>
        <taxon>Bacteria</taxon>
        <taxon>Bacillati</taxon>
        <taxon>Actinomycetota</taxon>
        <taxon>Actinomycetes</taxon>
        <taxon>Micrococcales</taxon>
        <taxon>Micrococcaceae</taxon>
        <taxon>Zhihengliuella</taxon>
    </lineage>
</organism>
<feature type="transmembrane region" description="Helical" evidence="2">
    <location>
        <begin position="73"/>
        <end position="96"/>
    </location>
</feature>
<feature type="transmembrane region" description="Helical" evidence="2">
    <location>
        <begin position="46"/>
        <end position="66"/>
    </location>
</feature>
<gene>
    <name evidence="3" type="ORF">IW252_001194</name>
</gene>
<evidence type="ECO:0000256" key="2">
    <source>
        <dbReference type="SAM" id="Phobius"/>
    </source>
</evidence>
<keyword evidence="2" id="KW-0472">Membrane</keyword>